<keyword evidence="3 4" id="KW-0472">Membrane</keyword>
<protein>
    <submittedName>
        <fullName evidence="6">MFS transporter</fullName>
    </submittedName>
</protein>
<comment type="caution">
    <text evidence="6">The sequence shown here is derived from an EMBL/GenBank/DDBJ whole genome shotgun (WGS) entry which is preliminary data.</text>
</comment>
<feature type="transmembrane region" description="Helical" evidence="4">
    <location>
        <begin position="298"/>
        <end position="317"/>
    </location>
</feature>
<dbReference type="InterPro" id="IPR050327">
    <property type="entry name" value="Proton-linked_MCT"/>
</dbReference>
<dbReference type="Proteomes" id="UP000238220">
    <property type="component" value="Unassembled WGS sequence"/>
</dbReference>
<feature type="transmembrane region" description="Helical" evidence="4">
    <location>
        <begin position="12"/>
        <end position="33"/>
    </location>
</feature>
<feature type="transmembrane region" description="Helical" evidence="4">
    <location>
        <begin position="174"/>
        <end position="193"/>
    </location>
</feature>
<dbReference type="InterPro" id="IPR036259">
    <property type="entry name" value="MFS_trans_sf"/>
</dbReference>
<feature type="transmembrane region" description="Helical" evidence="4">
    <location>
        <begin position="388"/>
        <end position="407"/>
    </location>
</feature>
<dbReference type="InterPro" id="IPR020846">
    <property type="entry name" value="MFS_dom"/>
</dbReference>
<feature type="transmembrane region" description="Helical" evidence="4">
    <location>
        <begin position="323"/>
        <end position="341"/>
    </location>
</feature>
<feature type="domain" description="Major facilitator superfamily (MFS) profile" evidence="5">
    <location>
        <begin position="17"/>
        <end position="412"/>
    </location>
</feature>
<reference evidence="6 7" key="1">
    <citation type="submission" date="2018-02" db="EMBL/GenBank/DDBJ databases">
        <title>Genome sequencing of Solimonas sp. HR-BB.</title>
        <authorList>
            <person name="Lee Y."/>
            <person name="Jeon C.O."/>
        </authorList>
    </citation>
    <scope>NUCLEOTIDE SEQUENCE [LARGE SCALE GENOMIC DNA]</scope>
    <source>
        <strain evidence="6 7">HR-BB</strain>
    </source>
</reference>
<keyword evidence="2 4" id="KW-1133">Transmembrane helix</keyword>
<feature type="transmembrane region" description="Helical" evidence="4">
    <location>
        <begin position="353"/>
        <end position="376"/>
    </location>
</feature>
<feature type="transmembrane region" description="Helical" evidence="4">
    <location>
        <begin position="143"/>
        <end position="168"/>
    </location>
</feature>
<dbReference type="OrthoDB" id="3199327at2"/>
<accession>A0A2S5TKP6</accession>
<feature type="transmembrane region" description="Helical" evidence="4">
    <location>
        <begin position="234"/>
        <end position="256"/>
    </location>
</feature>
<dbReference type="AlphaFoldDB" id="A0A2S5TKP6"/>
<dbReference type="PANTHER" id="PTHR11360:SF284">
    <property type="entry name" value="EG:103B4.3 PROTEIN-RELATED"/>
    <property type="match status" value="1"/>
</dbReference>
<evidence type="ECO:0000313" key="6">
    <source>
        <dbReference type="EMBL" id="PPE75543.1"/>
    </source>
</evidence>
<evidence type="ECO:0000259" key="5">
    <source>
        <dbReference type="PROSITE" id="PS50850"/>
    </source>
</evidence>
<organism evidence="6 7">
    <name type="scientific">Solimonas fluminis</name>
    <dbReference type="NCBI Taxonomy" id="2086571"/>
    <lineage>
        <taxon>Bacteria</taxon>
        <taxon>Pseudomonadati</taxon>
        <taxon>Pseudomonadota</taxon>
        <taxon>Gammaproteobacteria</taxon>
        <taxon>Nevskiales</taxon>
        <taxon>Nevskiaceae</taxon>
        <taxon>Solimonas</taxon>
    </lineage>
</organism>
<gene>
    <name evidence="6" type="ORF">C3942_01220</name>
</gene>
<name>A0A2S5TKP6_9GAMM</name>
<dbReference type="GO" id="GO:0022857">
    <property type="term" value="F:transmembrane transporter activity"/>
    <property type="evidence" value="ECO:0007669"/>
    <property type="project" value="InterPro"/>
</dbReference>
<keyword evidence="7" id="KW-1185">Reference proteome</keyword>
<feature type="transmembrane region" description="Helical" evidence="4">
    <location>
        <begin position="107"/>
        <end position="131"/>
    </location>
</feature>
<keyword evidence="1 4" id="KW-0812">Transmembrane</keyword>
<dbReference type="SUPFAM" id="SSF103473">
    <property type="entry name" value="MFS general substrate transporter"/>
    <property type="match status" value="1"/>
</dbReference>
<dbReference type="RefSeq" id="WP_104228509.1">
    <property type="nucleotide sequence ID" value="NZ_PSNW01000001.1"/>
</dbReference>
<feature type="transmembrane region" description="Helical" evidence="4">
    <location>
        <begin position="53"/>
        <end position="71"/>
    </location>
</feature>
<dbReference type="Gene3D" id="1.20.1250.20">
    <property type="entry name" value="MFS general substrate transporter like domains"/>
    <property type="match status" value="2"/>
</dbReference>
<evidence type="ECO:0000313" key="7">
    <source>
        <dbReference type="Proteomes" id="UP000238220"/>
    </source>
</evidence>
<evidence type="ECO:0000256" key="2">
    <source>
        <dbReference type="ARBA" id="ARBA00022989"/>
    </source>
</evidence>
<proteinExistence type="predicted"/>
<dbReference type="PROSITE" id="PS50850">
    <property type="entry name" value="MFS"/>
    <property type="match status" value="1"/>
</dbReference>
<evidence type="ECO:0000256" key="4">
    <source>
        <dbReference type="SAM" id="Phobius"/>
    </source>
</evidence>
<sequence length="413" mass="43004">MEQAKAAGGIFQGWWIVAAGFVCTALLIGSTTYSFGLFVAPLSTEFGLSRANANIGFMALLLGFAVWAPLVGRLLDRRPARQVIVGGGMLFAAGFVLMGLSHSPTTMALLVLGPVSIGTLAAGALAANTIAARWFLRQRGRALGVLAVATSAGGFLMPPLVAFLMQGLGWRPALMVQGLFVGLVIAALGWLLMRDRPSDLGLTPDGQPLPQAGQGPAAGGEIWTLGKLLRTRNFWLLSCGAGILLGADQALLSSLIPYGTDAGLTLPQASLLVSTLTFSAILGKLAIGALADRHDKRLLFCAVAACNFAFLVILLLSPGYTTLLIACSIIGLAIGGTYPLWTTLAADCFGTASFGSVLGGMNLLMVPFSIVAVRYIGEVFDRSGSYDIALMTFMGTAVLSTVLILALRLPPRS</sequence>
<feature type="transmembrane region" description="Helical" evidence="4">
    <location>
        <begin position="268"/>
        <end position="291"/>
    </location>
</feature>
<feature type="transmembrane region" description="Helical" evidence="4">
    <location>
        <begin position="83"/>
        <end position="101"/>
    </location>
</feature>
<evidence type="ECO:0000256" key="3">
    <source>
        <dbReference type="ARBA" id="ARBA00023136"/>
    </source>
</evidence>
<dbReference type="EMBL" id="PSNW01000001">
    <property type="protein sequence ID" value="PPE75543.1"/>
    <property type="molecule type" value="Genomic_DNA"/>
</dbReference>
<dbReference type="PANTHER" id="PTHR11360">
    <property type="entry name" value="MONOCARBOXYLATE TRANSPORTER"/>
    <property type="match status" value="1"/>
</dbReference>
<dbReference type="InterPro" id="IPR011701">
    <property type="entry name" value="MFS"/>
</dbReference>
<dbReference type="Pfam" id="PF07690">
    <property type="entry name" value="MFS_1"/>
    <property type="match status" value="1"/>
</dbReference>
<evidence type="ECO:0000256" key="1">
    <source>
        <dbReference type="ARBA" id="ARBA00022692"/>
    </source>
</evidence>